<proteinExistence type="predicted"/>
<dbReference type="EMBL" id="ML120357">
    <property type="protein sequence ID" value="RPB04720.1"/>
    <property type="molecule type" value="Genomic_DNA"/>
</dbReference>
<sequence length="279" mass="31386">MRNQDSIVETKEEGRSLRIVEMSCWPELKVAVNVEFVVEREAGRAVRRDSIDRIPLVLIFHGTGAQLGHEKTQYDPQTKVLFNPTAYNNELLFLSYIDEFLIPAFEGKPSLFALDIAEFHKIPVILQKLRSQNITPTLVPAGCTGLVQSLNISVNQPFKDILRDLTELEIISQEANRLAKWSVGDRQISTTWCVGKAWAQFTGGETGKKIIQDTFQNVGLALLIDGSQDSELRIKGFTTDEMVIGDWSLHGLLDAVEQEGLESNDDNTAVDFLYREEDM</sequence>
<dbReference type="STRING" id="1336337.A0A3N4K2A6"/>
<dbReference type="AlphaFoldDB" id="A0A3N4K2A6"/>
<dbReference type="InterPro" id="IPR004875">
    <property type="entry name" value="DDE_SF_endonuclease_dom"/>
</dbReference>
<keyword evidence="3" id="KW-1185">Reference proteome</keyword>
<evidence type="ECO:0000313" key="2">
    <source>
        <dbReference type="EMBL" id="RPB04720.1"/>
    </source>
</evidence>
<feature type="domain" description="DDE-1" evidence="1">
    <location>
        <begin position="52"/>
        <end position="175"/>
    </location>
</feature>
<dbReference type="Proteomes" id="UP000276215">
    <property type="component" value="Unassembled WGS sequence"/>
</dbReference>
<reference evidence="2 3" key="1">
    <citation type="journal article" date="2018" name="Nat. Ecol. Evol.">
        <title>Pezizomycetes genomes reveal the molecular basis of ectomycorrhizal truffle lifestyle.</title>
        <authorList>
            <person name="Murat C."/>
            <person name="Payen T."/>
            <person name="Noel B."/>
            <person name="Kuo A."/>
            <person name="Morin E."/>
            <person name="Chen J."/>
            <person name="Kohler A."/>
            <person name="Krizsan K."/>
            <person name="Balestrini R."/>
            <person name="Da Silva C."/>
            <person name="Montanini B."/>
            <person name="Hainaut M."/>
            <person name="Levati E."/>
            <person name="Barry K.W."/>
            <person name="Belfiori B."/>
            <person name="Cichocki N."/>
            <person name="Clum A."/>
            <person name="Dockter R.B."/>
            <person name="Fauchery L."/>
            <person name="Guy J."/>
            <person name="Iotti M."/>
            <person name="Le Tacon F."/>
            <person name="Lindquist E.A."/>
            <person name="Lipzen A."/>
            <person name="Malagnac F."/>
            <person name="Mello A."/>
            <person name="Molinier V."/>
            <person name="Miyauchi S."/>
            <person name="Poulain J."/>
            <person name="Riccioni C."/>
            <person name="Rubini A."/>
            <person name="Sitrit Y."/>
            <person name="Splivallo R."/>
            <person name="Traeger S."/>
            <person name="Wang M."/>
            <person name="Zifcakova L."/>
            <person name="Wipf D."/>
            <person name="Zambonelli A."/>
            <person name="Paolocci F."/>
            <person name="Nowrousian M."/>
            <person name="Ottonello S."/>
            <person name="Baldrian P."/>
            <person name="Spatafora J.W."/>
            <person name="Henrissat B."/>
            <person name="Nagy L.G."/>
            <person name="Aury J.M."/>
            <person name="Wincker P."/>
            <person name="Grigoriev I.V."/>
            <person name="Bonfante P."/>
            <person name="Martin F.M."/>
        </authorList>
    </citation>
    <scope>NUCLEOTIDE SEQUENCE [LARGE SCALE GENOMIC DNA]</scope>
    <source>
        <strain evidence="2 3">120613-1</strain>
    </source>
</reference>
<organism evidence="2 3">
    <name type="scientific">Choiromyces venosus 120613-1</name>
    <dbReference type="NCBI Taxonomy" id="1336337"/>
    <lineage>
        <taxon>Eukaryota</taxon>
        <taxon>Fungi</taxon>
        <taxon>Dikarya</taxon>
        <taxon>Ascomycota</taxon>
        <taxon>Pezizomycotina</taxon>
        <taxon>Pezizomycetes</taxon>
        <taxon>Pezizales</taxon>
        <taxon>Tuberaceae</taxon>
        <taxon>Choiromyces</taxon>
    </lineage>
</organism>
<name>A0A3N4K2A6_9PEZI</name>
<protein>
    <recommendedName>
        <fullName evidence="1">DDE-1 domain-containing protein</fullName>
    </recommendedName>
</protein>
<accession>A0A3N4K2A6</accession>
<dbReference type="GO" id="GO:0003676">
    <property type="term" value="F:nucleic acid binding"/>
    <property type="evidence" value="ECO:0007669"/>
    <property type="project" value="InterPro"/>
</dbReference>
<evidence type="ECO:0000313" key="3">
    <source>
        <dbReference type="Proteomes" id="UP000276215"/>
    </source>
</evidence>
<evidence type="ECO:0000259" key="1">
    <source>
        <dbReference type="Pfam" id="PF03184"/>
    </source>
</evidence>
<dbReference type="Pfam" id="PF03184">
    <property type="entry name" value="DDE_1"/>
    <property type="match status" value="1"/>
</dbReference>
<dbReference type="OrthoDB" id="5427804at2759"/>
<gene>
    <name evidence="2" type="ORF">L873DRAFT_1928813</name>
</gene>